<accession>A0A513SPN1</accession>
<reference evidence="1 2" key="1">
    <citation type="submission" date="2019-01" db="EMBL/GenBank/DDBJ databases">
        <authorList>
            <person name="Le T.S."/>
            <person name="Kurtboke I."/>
        </authorList>
    </citation>
    <scope>NUCLEOTIDE SEQUENCE [LARGE SCALE GENOMIC DNA]</scope>
</reference>
<organism evidence="1 2">
    <name type="scientific">Vibrio phage 5 TSL-2019</name>
    <dbReference type="NCBI Taxonomy" id="2578086"/>
    <lineage>
        <taxon>Viruses</taxon>
        <taxon>Duplodnaviria</taxon>
        <taxon>Heunggongvirae</taxon>
        <taxon>Uroviricota</taxon>
        <taxon>Caudoviricetes</taxon>
        <taxon>Chimalliviridae</taxon>
        <taxon>Gorgonvirinae</taxon>
        <taxon>Aphroditevirus</taxon>
        <taxon>Aphroditevirus USC1</taxon>
    </lineage>
</organism>
<protein>
    <submittedName>
        <fullName evidence="1">Uncharacterized protein</fullName>
    </submittedName>
</protein>
<sequence length="170" mass="19351">MSPFTEIKNWLEVWSLELAIMKWSLESDNDDHHTIFALTSAVQIKPLLSFEEGYEEITSQMLEGKHSSLNATELMEITMRVLSRVDFGKLEKEVQTLCEMLQGDFGKLGDMTIKEKTPLYVFCFLHRVFAVEVSARIKTYEPGKHNPLLGPFQPMLEELLASGQVPAKGE</sequence>
<evidence type="ECO:0000313" key="2">
    <source>
        <dbReference type="Proteomes" id="UP000316194"/>
    </source>
</evidence>
<name>A0A513SPN1_9CAUD</name>
<evidence type="ECO:0000313" key="1">
    <source>
        <dbReference type="EMBL" id="QCW23132.1"/>
    </source>
</evidence>
<proteinExistence type="predicted"/>
<dbReference type="Proteomes" id="UP000316194">
    <property type="component" value="Segment"/>
</dbReference>
<dbReference type="EMBL" id="MK358448">
    <property type="protein sequence ID" value="QCW23132.1"/>
    <property type="molecule type" value="Genomic_DNA"/>
</dbReference>